<evidence type="ECO:0000256" key="1">
    <source>
        <dbReference type="SAM" id="MobiDB-lite"/>
    </source>
</evidence>
<dbReference type="PANTHER" id="PTHR30024:SF46">
    <property type="entry name" value="ABC TRANSPORTER, SUBSTRATE-BINDING LIPOPROTEIN"/>
    <property type="match status" value="1"/>
</dbReference>
<organism evidence="3 4">
    <name type="scientific">Cellulomonas uda</name>
    <dbReference type="NCBI Taxonomy" id="1714"/>
    <lineage>
        <taxon>Bacteria</taxon>
        <taxon>Bacillati</taxon>
        <taxon>Actinomycetota</taxon>
        <taxon>Actinomycetes</taxon>
        <taxon>Micrococcales</taxon>
        <taxon>Cellulomonadaceae</taxon>
        <taxon>Cellulomonas</taxon>
    </lineage>
</organism>
<feature type="region of interest" description="Disordered" evidence="1">
    <location>
        <begin position="23"/>
        <end position="45"/>
    </location>
</feature>
<feature type="chain" id="PRO_5021433528" description="Sulfonate/nitrate/taurine transporter substrate-binding protein" evidence="2">
    <location>
        <begin position="30"/>
        <end position="347"/>
    </location>
</feature>
<accession>A0A4Y3KHB1</accession>
<feature type="signal peptide" evidence="2">
    <location>
        <begin position="1"/>
        <end position="29"/>
    </location>
</feature>
<dbReference type="AlphaFoldDB" id="A0A4Y3KHB1"/>
<sequence>MRRTVALLGACVLALLAACGPSTPPTDPAAVTTTTPGPRPSPSAERVTVRVAALAGPTTIGLLGLMRDAAAGTARQDYRVTTYGTPDEVVPQLVRGDVDIALLPANLAAVVHRQTRTDAGPAVQALAVNTLGVLSVLEHGTDVRSLADLRGRTVLSTGKGASPQYVLEHLLRRAGLTPGTDVTVEYVPEPTQVAAALAATPGTVGVLPQPYATAVTVQEPDVRVAVDLTQAWADVEPSSQLVTGVTVVRTAFAREHPGALADFLADDARSVAFVTGSPQDAAPLVVEAGLVRSAPVAQAAIPACHLVLLTGDEMRAALEGYLAVLHAAEPRSVGGALPGDDFYLGAT</sequence>
<evidence type="ECO:0008006" key="5">
    <source>
        <dbReference type="Google" id="ProtNLM"/>
    </source>
</evidence>
<dbReference type="Pfam" id="PF12974">
    <property type="entry name" value="Phosphonate-bd"/>
    <property type="match status" value="1"/>
</dbReference>
<keyword evidence="2" id="KW-0732">Signal</keyword>
<dbReference type="PIRSF" id="PIRSF027386">
    <property type="entry name" value="UCP027386_ABC_sbc_TM0202"/>
    <property type="match status" value="1"/>
</dbReference>
<keyword evidence="4" id="KW-1185">Reference proteome</keyword>
<dbReference type="PANTHER" id="PTHR30024">
    <property type="entry name" value="ALIPHATIC SULFONATES-BINDING PROTEIN-RELATED"/>
    <property type="match status" value="1"/>
</dbReference>
<dbReference type="SUPFAM" id="SSF53850">
    <property type="entry name" value="Periplasmic binding protein-like II"/>
    <property type="match status" value="1"/>
</dbReference>
<dbReference type="InterPro" id="IPR027024">
    <property type="entry name" value="UCP027386_ABC_sbc_TM0202"/>
</dbReference>
<dbReference type="PROSITE" id="PS51257">
    <property type="entry name" value="PROKAR_LIPOPROTEIN"/>
    <property type="match status" value="1"/>
</dbReference>
<name>A0A4Y3KHB1_CELUD</name>
<evidence type="ECO:0000256" key="2">
    <source>
        <dbReference type="SAM" id="SignalP"/>
    </source>
</evidence>
<dbReference type="Proteomes" id="UP000315842">
    <property type="component" value="Unassembled WGS sequence"/>
</dbReference>
<dbReference type="EMBL" id="BJLP01000056">
    <property type="protein sequence ID" value="GEA82330.1"/>
    <property type="molecule type" value="Genomic_DNA"/>
</dbReference>
<evidence type="ECO:0000313" key="3">
    <source>
        <dbReference type="EMBL" id="GEA82330.1"/>
    </source>
</evidence>
<comment type="caution">
    <text evidence="3">The sequence shown here is derived from an EMBL/GenBank/DDBJ whole genome shotgun (WGS) entry which is preliminary data.</text>
</comment>
<dbReference type="Gene3D" id="3.40.190.10">
    <property type="entry name" value="Periplasmic binding protein-like II"/>
    <property type="match status" value="2"/>
</dbReference>
<reference evidence="3 4" key="1">
    <citation type="submission" date="2019-06" db="EMBL/GenBank/DDBJ databases">
        <title>Whole genome shotgun sequence of Cellulomonas uda NBRC 3747.</title>
        <authorList>
            <person name="Hosoyama A."/>
            <person name="Uohara A."/>
            <person name="Ohji S."/>
            <person name="Ichikawa N."/>
        </authorList>
    </citation>
    <scope>NUCLEOTIDE SEQUENCE [LARGE SCALE GENOMIC DNA]</scope>
    <source>
        <strain evidence="3 4">NBRC 3747</strain>
    </source>
</reference>
<evidence type="ECO:0000313" key="4">
    <source>
        <dbReference type="Proteomes" id="UP000315842"/>
    </source>
</evidence>
<protein>
    <recommendedName>
        <fullName evidence="5">Sulfonate/nitrate/taurine transporter substrate-binding protein</fullName>
    </recommendedName>
</protein>
<proteinExistence type="predicted"/>
<gene>
    <name evidence="3" type="ORF">CUD01_27740</name>
</gene>
<dbReference type="RefSeq" id="WP_141321989.1">
    <property type="nucleotide sequence ID" value="NZ_BJLP01000056.1"/>
</dbReference>